<proteinExistence type="inferred from homology"/>
<name>A0A2T4TVD5_9BACT</name>
<feature type="transmembrane region" description="Helical" evidence="2">
    <location>
        <begin position="20"/>
        <end position="37"/>
    </location>
</feature>
<evidence type="ECO:0000256" key="1">
    <source>
        <dbReference type="ARBA" id="ARBA00009820"/>
    </source>
</evidence>
<evidence type="ECO:0000313" key="3">
    <source>
        <dbReference type="EMBL" id="PTL35077.1"/>
    </source>
</evidence>
<protein>
    <submittedName>
        <fullName evidence="3">Uncharacterized protein</fullName>
    </submittedName>
</protein>
<accession>A0A2T4TVD5</accession>
<reference evidence="4" key="2">
    <citation type="journal article" date="2018" name="Environ. Microbiol.">
        <title>Bloom of a denitrifying methanotroph, 'Candidatus Methylomirabilis limnetica', in a deep stratified lake.</title>
        <authorList>
            <person name="Graf J.S."/>
            <person name="Mayr M.J."/>
            <person name="Marchant H.K."/>
            <person name="Tienken D."/>
            <person name="Hach P.F."/>
            <person name="Brand A."/>
            <person name="Schubert C.J."/>
            <person name="Kuypers M.M."/>
            <person name="Milucka J."/>
        </authorList>
    </citation>
    <scope>NUCLEOTIDE SEQUENCE [LARGE SCALE GENOMIC DNA]</scope>
    <source>
        <strain evidence="4">Zug</strain>
    </source>
</reference>
<dbReference type="SUPFAM" id="SSF82171">
    <property type="entry name" value="DPP6 N-terminal domain-like"/>
    <property type="match status" value="1"/>
</dbReference>
<keyword evidence="4" id="KW-1185">Reference proteome</keyword>
<dbReference type="Proteomes" id="UP000241436">
    <property type="component" value="Unassembled WGS sequence"/>
</dbReference>
<organism evidence="3 4">
    <name type="scientific">Candidatus Methylomirabilis limnetica</name>
    <dbReference type="NCBI Taxonomy" id="2033718"/>
    <lineage>
        <taxon>Bacteria</taxon>
        <taxon>Candidatus Methylomirabilota</taxon>
        <taxon>Candidatus Methylomirabilia</taxon>
        <taxon>Candidatus Methylomirabilales</taxon>
        <taxon>Candidatus Methylomirabilaceae</taxon>
        <taxon>Candidatus Methylomirabilis</taxon>
    </lineage>
</organism>
<gene>
    <name evidence="3" type="ORF">CLG94_11375</name>
</gene>
<dbReference type="RefSeq" id="WP_107563655.1">
    <property type="nucleotide sequence ID" value="NZ_NVQC01000030.1"/>
</dbReference>
<dbReference type="InterPro" id="IPR011042">
    <property type="entry name" value="6-blade_b-propeller_TolB-like"/>
</dbReference>
<dbReference type="InterPro" id="IPR011659">
    <property type="entry name" value="WD40"/>
</dbReference>
<evidence type="ECO:0000313" key="4">
    <source>
        <dbReference type="Proteomes" id="UP000241436"/>
    </source>
</evidence>
<dbReference type="PANTHER" id="PTHR36842:SF1">
    <property type="entry name" value="PROTEIN TOLB"/>
    <property type="match status" value="1"/>
</dbReference>
<keyword evidence="2" id="KW-0812">Transmembrane</keyword>
<dbReference type="Pfam" id="PF07676">
    <property type="entry name" value="PD40"/>
    <property type="match status" value="7"/>
</dbReference>
<sequence length="530" mass="55842">MRSAIGLKWYTFRDMGINMWWRYVVAIAAITLVAWWNPVISEAQFTHTQLTTTIGDGSASPSISADGTRIAFRSSRDLVQNSNLDGNWEIFLWTAGSGFTQITDTTGDSTYSYPSISADGTRIAFLSTRNLTGSNSDGNNEIFLWTSGSGFIQVTNTTGGQNFAPSINADGTRIAFGSDRNLVTGGNLDGNPEIFLWTAGSVFTQLTATNGASTHYNPSISADGTRIAFYSTHDLTGGNPGGNSEIFLWTNGFGLAQVTTTTGGGSDSPSISADGTKIAFVSTSNLTGSNSDGNSEIFLWTSGSGFTQVTTTTGGYNWDPSISADGTRIAFRSNRNLTGSNPDSNSEIFLWTSVFGFIQLTATTGGDSFDPSLNADGTRIAFVSTSNLTGGNSDGNHEIILASSPSVELEAVGSGPGPALTNPVTVTYTVQGCSDKEIFLVVNAPAMGMPWSYLGALGWVPLPADLSVVTPYLSSGQADGVYSLYSDTAPVGTYELYLGCDFVVDGHLNIDTSAGLNLNGVYDYLSVTVQ</sequence>
<comment type="caution">
    <text evidence="3">The sequence shown here is derived from an EMBL/GenBank/DDBJ whole genome shotgun (WGS) entry which is preliminary data.</text>
</comment>
<dbReference type="EMBL" id="NVQC01000030">
    <property type="protein sequence ID" value="PTL35077.1"/>
    <property type="molecule type" value="Genomic_DNA"/>
</dbReference>
<dbReference type="AlphaFoldDB" id="A0A2T4TVD5"/>
<comment type="similarity">
    <text evidence="1">Belongs to the TolB family.</text>
</comment>
<dbReference type="OrthoDB" id="5240813at2"/>
<dbReference type="Gene3D" id="2.120.10.30">
    <property type="entry name" value="TolB, C-terminal domain"/>
    <property type="match status" value="3"/>
</dbReference>
<reference evidence="3 4" key="1">
    <citation type="submission" date="2017-09" db="EMBL/GenBank/DDBJ databases">
        <title>Bloom of a denitrifying methanotroph, Candidatus Methylomirabilis limnetica, in a deep stratified lake.</title>
        <authorList>
            <person name="Graf J.S."/>
            <person name="Marchant H.K."/>
            <person name="Tienken D."/>
            <person name="Hach P.F."/>
            <person name="Brand A."/>
            <person name="Schubert C.J."/>
            <person name="Kuypers M.M."/>
            <person name="Milucka J."/>
        </authorList>
    </citation>
    <scope>NUCLEOTIDE SEQUENCE [LARGE SCALE GENOMIC DNA]</scope>
    <source>
        <strain evidence="3 4">Zug</strain>
    </source>
</reference>
<keyword evidence="2" id="KW-1133">Transmembrane helix</keyword>
<evidence type="ECO:0000256" key="2">
    <source>
        <dbReference type="SAM" id="Phobius"/>
    </source>
</evidence>
<dbReference type="PANTHER" id="PTHR36842">
    <property type="entry name" value="PROTEIN TOLB HOMOLOG"/>
    <property type="match status" value="1"/>
</dbReference>
<keyword evidence="2" id="KW-0472">Membrane</keyword>